<feature type="chain" id="PRO_5005650626" description="Tetratricopeptide repeat protein" evidence="1">
    <location>
        <begin position="23"/>
        <end position="127"/>
    </location>
</feature>
<evidence type="ECO:0008006" key="4">
    <source>
        <dbReference type="Google" id="ProtNLM"/>
    </source>
</evidence>
<comment type="caution">
    <text evidence="2">The sequence shown here is derived from an EMBL/GenBank/DDBJ whole genome shotgun (WGS) entry which is preliminary data.</text>
</comment>
<dbReference type="SUPFAM" id="SSF48452">
    <property type="entry name" value="TPR-like"/>
    <property type="match status" value="1"/>
</dbReference>
<accession>A0A0M3APT5</accession>
<dbReference type="Gene3D" id="1.25.40.10">
    <property type="entry name" value="Tetratricopeptide repeat domain"/>
    <property type="match status" value="1"/>
</dbReference>
<dbReference type="Proteomes" id="UP000033874">
    <property type="component" value="Unassembled WGS sequence"/>
</dbReference>
<feature type="signal peptide" evidence="1">
    <location>
        <begin position="1"/>
        <end position="22"/>
    </location>
</feature>
<dbReference type="AlphaFoldDB" id="A0A0M3APT5"/>
<protein>
    <recommendedName>
        <fullName evidence="4">Tetratricopeptide repeat protein</fullName>
    </recommendedName>
</protein>
<organism evidence="2 3">
    <name type="scientific">Sphingobium chungbukense</name>
    <dbReference type="NCBI Taxonomy" id="56193"/>
    <lineage>
        <taxon>Bacteria</taxon>
        <taxon>Pseudomonadati</taxon>
        <taxon>Pseudomonadota</taxon>
        <taxon>Alphaproteobacteria</taxon>
        <taxon>Sphingomonadales</taxon>
        <taxon>Sphingomonadaceae</taxon>
        <taxon>Sphingobium</taxon>
    </lineage>
</organism>
<proteinExistence type="predicted"/>
<dbReference type="InterPro" id="IPR011990">
    <property type="entry name" value="TPR-like_helical_dom_sf"/>
</dbReference>
<dbReference type="EMBL" id="LBIC01000007">
    <property type="protein sequence ID" value="KKW90936.1"/>
    <property type="molecule type" value="Genomic_DNA"/>
</dbReference>
<evidence type="ECO:0000256" key="1">
    <source>
        <dbReference type="SAM" id="SignalP"/>
    </source>
</evidence>
<evidence type="ECO:0000313" key="2">
    <source>
        <dbReference type="EMBL" id="KKW90936.1"/>
    </source>
</evidence>
<keyword evidence="1" id="KW-0732">Signal</keyword>
<dbReference type="RefSeq" id="WP_046764456.1">
    <property type="nucleotide sequence ID" value="NZ_LBIC01000007.1"/>
</dbReference>
<keyword evidence="3" id="KW-1185">Reference proteome</keyword>
<sequence length="127" mass="13206">MKMVAATFGLVLAAIAPTVAFAAPDEVVVVGVPDGRLASGALVSGDYAHAAQRLEVVRPDAANDPARLINLGNAYAGMGKMQAARAAYKAARFAPDSMLVTADGNESSSREIARRAMGRLNAQYAMR</sequence>
<reference evidence="2 3" key="1">
    <citation type="submission" date="2015-04" db="EMBL/GenBank/DDBJ databases">
        <title>Genome sequence of aromatic hydrocarbons-degrading Sphingobium chungbukense DJ77.</title>
        <authorList>
            <person name="Kim Y.-C."/>
            <person name="Chae J.-C."/>
        </authorList>
    </citation>
    <scope>NUCLEOTIDE SEQUENCE [LARGE SCALE GENOMIC DNA]</scope>
    <source>
        <strain evidence="2 3">DJ77</strain>
    </source>
</reference>
<name>A0A0M3APT5_9SPHN</name>
<evidence type="ECO:0000313" key="3">
    <source>
        <dbReference type="Proteomes" id="UP000033874"/>
    </source>
</evidence>
<dbReference type="STRING" id="56193.YP76_15040"/>
<dbReference type="PATRIC" id="fig|56193.3.peg.3143"/>
<gene>
    <name evidence="2" type="ORF">YP76_15040</name>
</gene>